<dbReference type="EMBL" id="JBHTND010000005">
    <property type="protein sequence ID" value="MFD1301008.1"/>
    <property type="molecule type" value="Genomic_DNA"/>
</dbReference>
<sequence>MLGPHRFTIAGASANDLRAADTLILAWERQNKGEASLAGGGVTFKAKATSLGIEFKRQDTKAQKARMKAD</sequence>
<keyword evidence="2" id="KW-1185">Reference proteome</keyword>
<evidence type="ECO:0000313" key="1">
    <source>
        <dbReference type="EMBL" id="MFD1301008.1"/>
    </source>
</evidence>
<dbReference type="RefSeq" id="WP_056306594.1">
    <property type="nucleotide sequence ID" value="NZ_JBHTND010000005.1"/>
</dbReference>
<reference evidence="2" key="1">
    <citation type="journal article" date="2019" name="Int. J. Syst. Evol. Microbiol.">
        <title>The Global Catalogue of Microorganisms (GCM) 10K type strain sequencing project: providing services to taxonomists for standard genome sequencing and annotation.</title>
        <authorList>
            <consortium name="The Broad Institute Genomics Platform"/>
            <consortium name="The Broad Institute Genome Sequencing Center for Infectious Disease"/>
            <person name="Wu L."/>
            <person name="Ma J."/>
        </authorList>
    </citation>
    <scope>NUCLEOTIDE SEQUENCE [LARGE SCALE GENOMIC DNA]</scope>
    <source>
        <strain evidence="2">CCUG 56108</strain>
    </source>
</reference>
<name>A0ABW3WVN4_9HYPH</name>
<accession>A0ABW3WVN4</accession>
<dbReference type="Proteomes" id="UP001597176">
    <property type="component" value="Unassembled WGS sequence"/>
</dbReference>
<gene>
    <name evidence="1" type="ORF">ACFQ4G_05345</name>
</gene>
<evidence type="ECO:0000313" key="2">
    <source>
        <dbReference type="Proteomes" id="UP001597176"/>
    </source>
</evidence>
<organism evidence="1 2">
    <name type="scientific">Methylobacterium marchantiae</name>
    <dbReference type="NCBI Taxonomy" id="600331"/>
    <lineage>
        <taxon>Bacteria</taxon>
        <taxon>Pseudomonadati</taxon>
        <taxon>Pseudomonadota</taxon>
        <taxon>Alphaproteobacteria</taxon>
        <taxon>Hyphomicrobiales</taxon>
        <taxon>Methylobacteriaceae</taxon>
        <taxon>Methylobacterium</taxon>
    </lineage>
</organism>
<comment type="caution">
    <text evidence="1">The sequence shown here is derived from an EMBL/GenBank/DDBJ whole genome shotgun (WGS) entry which is preliminary data.</text>
</comment>
<protein>
    <submittedName>
        <fullName evidence="1">Uncharacterized protein</fullName>
    </submittedName>
</protein>
<proteinExistence type="predicted"/>